<evidence type="ECO:0000313" key="2">
    <source>
        <dbReference type="Proteomes" id="UP000199321"/>
    </source>
</evidence>
<dbReference type="OrthoDB" id="1449138at2"/>
<evidence type="ECO:0000313" key="1">
    <source>
        <dbReference type="EMBL" id="SDE72649.1"/>
    </source>
</evidence>
<keyword evidence="2" id="KW-1185">Reference proteome</keyword>
<organism evidence="1 2">
    <name type="scientific">Ulvibacter litoralis</name>
    <dbReference type="NCBI Taxonomy" id="227084"/>
    <lineage>
        <taxon>Bacteria</taxon>
        <taxon>Pseudomonadati</taxon>
        <taxon>Bacteroidota</taxon>
        <taxon>Flavobacteriia</taxon>
        <taxon>Flavobacteriales</taxon>
        <taxon>Flavobacteriaceae</taxon>
        <taxon>Ulvibacter</taxon>
    </lineage>
</organism>
<sequence length="108" mass="12393">MNCKDQITHKVASVLLTLALLFPVAIQFIHSLDEHEHTFCTEVSTHLHEKKLDCSLCDFHFSVVTFNTPTLPDFIISESFPKLVTIYEASENNTIHHHYYLRGPPQLS</sequence>
<protein>
    <submittedName>
        <fullName evidence="1">Uncharacterized protein</fullName>
    </submittedName>
</protein>
<dbReference type="AlphaFoldDB" id="A0A1G7F9S0"/>
<accession>A0A1G7F9S0</accession>
<proteinExistence type="predicted"/>
<dbReference type="Proteomes" id="UP000199321">
    <property type="component" value="Unassembled WGS sequence"/>
</dbReference>
<name>A0A1G7F9S0_9FLAO</name>
<dbReference type="STRING" id="227084.SAMN05421855_102425"/>
<gene>
    <name evidence="1" type="ORF">SAMN05421855_102425</name>
</gene>
<dbReference type="RefSeq" id="WP_093142921.1">
    <property type="nucleotide sequence ID" value="NZ_BMWO01000002.1"/>
</dbReference>
<reference evidence="1 2" key="1">
    <citation type="submission" date="2016-10" db="EMBL/GenBank/DDBJ databases">
        <authorList>
            <person name="de Groot N.N."/>
        </authorList>
    </citation>
    <scope>NUCLEOTIDE SEQUENCE [LARGE SCALE GENOMIC DNA]</scope>
    <source>
        <strain evidence="1 2">DSM 16195</strain>
    </source>
</reference>
<dbReference type="EMBL" id="FNBA01000002">
    <property type="protein sequence ID" value="SDE72649.1"/>
    <property type="molecule type" value="Genomic_DNA"/>
</dbReference>